<feature type="transmembrane region" description="Helical" evidence="5">
    <location>
        <begin position="121"/>
        <end position="142"/>
    </location>
</feature>
<dbReference type="InterPro" id="IPR059112">
    <property type="entry name" value="CysZ/EI24"/>
</dbReference>
<dbReference type="GO" id="GO:0005628">
    <property type="term" value="C:prospore membrane"/>
    <property type="evidence" value="ECO:0007669"/>
    <property type="project" value="EnsemblFungi"/>
</dbReference>
<protein>
    <recommendedName>
        <fullName evidence="8">Outer spore wall protein RRT8</fullName>
    </recommendedName>
</protein>
<comment type="subcellular location">
    <subcellularLocation>
        <location evidence="1">Membrane</location>
        <topology evidence="1">Multi-pass membrane protein</topology>
    </subcellularLocation>
</comment>
<evidence type="ECO:0000313" key="6">
    <source>
        <dbReference type="EMBL" id="CCE65403.1"/>
    </source>
</evidence>
<dbReference type="GeneID" id="11531659"/>
<dbReference type="EMBL" id="HE612867">
    <property type="protein sequence ID" value="CCE65403.1"/>
    <property type="molecule type" value="Genomic_DNA"/>
</dbReference>
<evidence type="ECO:0000256" key="4">
    <source>
        <dbReference type="ARBA" id="ARBA00023136"/>
    </source>
</evidence>
<reference evidence="6 7" key="1">
    <citation type="journal article" date="2011" name="Proc. Natl. Acad. Sci. U.S.A.">
        <title>Evolutionary erosion of yeast sex chromosomes by mating-type switching accidents.</title>
        <authorList>
            <person name="Gordon J.L."/>
            <person name="Armisen D."/>
            <person name="Proux-Wera E."/>
            <person name="Oheigeartaigh S.S."/>
            <person name="Byrne K.P."/>
            <person name="Wolfe K.H."/>
        </authorList>
    </citation>
    <scope>NUCLEOTIDE SEQUENCE [LARGE SCALE GENOMIC DNA]</scope>
    <source>
        <strain evidence="7">ATCC 24235 / CBS 4417 / NBRC 1672 / NRRL Y-8282 / UCD 70-5</strain>
    </source>
</reference>
<keyword evidence="3 5" id="KW-1133">Transmembrane helix</keyword>
<dbReference type="Pfam" id="PF07264">
    <property type="entry name" value="EI24"/>
    <property type="match status" value="1"/>
</dbReference>
<dbReference type="GO" id="GO:0030476">
    <property type="term" value="P:ascospore wall assembly"/>
    <property type="evidence" value="ECO:0007669"/>
    <property type="project" value="EnsemblFungi"/>
</dbReference>
<evidence type="ECO:0000313" key="7">
    <source>
        <dbReference type="Proteomes" id="UP000005666"/>
    </source>
</evidence>
<keyword evidence="7" id="KW-1185">Reference proteome</keyword>
<dbReference type="GO" id="GO:0005811">
    <property type="term" value="C:lipid droplet"/>
    <property type="evidence" value="ECO:0007669"/>
    <property type="project" value="TreeGrafter"/>
</dbReference>
<accession>G8BZS5</accession>
<keyword evidence="2 5" id="KW-0812">Transmembrane</keyword>
<dbReference type="Proteomes" id="UP000005666">
    <property type="component" value="Chromosome 12"/>
</dbReference>
<dbReference type="OrthoDB" id="10012223at2759"/>
<name>G8BZS5_TETPH</name>
<evidence type="ECO:0000256" key="5">
    <source>
        <dbReference type="SAM" id="Phobius"/>
    </source>
</evidence>
<proteinExistence type="predicted"/>
<feature type="transmembrane region" description="Helical" evidence="5">
    <location>
        <begin position="93"/>
        <end position="115"/>
    </location>
</feature>
<sequence length="315" mass="36349">MGQKEINILSHKQEVRNTVEASTDRDSGENCDVEVKAPLKKGRSPHVDNRKSYRIKYDMLRSNFINDLFHNTTAHYPLVGFYEVLTHRVYWKFILLSAISYIITFNVIAILYYIFLFPTTAILYLFLLGPFGPVLAVIDLILHSNSLAKSFCKHIILTRVRDNIFDLTLERKGCYDIIKSAKLLKKNPNADATVKNWRQLNKYKDILIFTKDLTYKIIIYFILFLISLFPIIGPLVVNFLVSPERAHGYLMRYFVLNNDDKKTSKKYRNAHLANFLCFGMMAGLLEFLPGSSIITFTTNTVAGALWAENIIKKQN</sequence>
<evidence type="ECO:0008006" key="8">
    <source>
        <dbReference type="Google" id="ProtNLM"/>
    </source>
</evidence>
<feature type="transmembrane region" description="Helical" evidence="5">
    <location>
        <begin position="270"/>
        <end position="288"/>
    </location>
</feature>
<dbReference type="RefSeq" id="XP_003687837.1">
    <property type="nucleotide sequence ID" value="XM_003687789.1"/>
</dbReference>
<dbReference type="AlphaFoldDB" id="G8BZS5"/>
<dbReference type="OMA" id="REFWPLF"/>
<dbReference type="PANTHER" id="PTHR34292:SF3">
    <property type="entry name" value="OUTER SPORE WALL PROTEIN LDS2-RELATED"/>
    <property type="match status" value="1"/>
</dbReference>
<evidence type="ECO:0000256" key="3">
    <source>
        <dbReference type="ARBA" id="ARBA00022989"/>
    </source>
</evidence>
<gene>
    <name evidence="6" type="primary">TPHA0L00470</name>
    <name evidence="6" type="ordered locus">TPHA_0L00470</name>
</gene>
<evidence type="ECO:0000256" key="2">
    <source>
        <dbReference type="ARBA" id="ARBA00022692"/>
    </source>
</evidence>
<keyword evidence="4 5" id="KW-0472">Membrane</keyword>
<dbReference type="PANTHER" id="PTHR34292">
    <property type="entry name" value="OUTER SPORE WALL PROTEIN LDS1"/>
    <property type="match status" value="1"/>
</dbReference>
<organism evidence="6 7">
    <name type="scientific">Tetrapisispora phaffii (strain ATCC 24235 / CBS 4417 / NBRC 1672 / NRRL Y-8282 / UCD 70-5)</name>
    <name type="common">Yeast</name>
    <name type="synonym">Fabospora phaffii</name>
    <dbReference type="NCBI Taxonomy" id="1071381"/>
    <lineage>
        <taxon>Eukaryota</taxon>
        <taxon>Fungi</taxon>
        <taxon>Dikarya</taxon>
        <taxon>Ascomycota</taxon>
        <taxon>Saccharomycotina</taxon>
        <taxon>Saccharomycetes</taxon>
        <taxon>Saccharomycetales</taxon>
        <taxon>Saccharomycetaceae</taxon>
        <taxon>Tetrapisispora</taxon>
    </lineage>
</organism>
<evidence type="ECO:0000256" key="1">
    <source>
        <dbReference type="ARBA" id="ARBA00004141"/>
    </source>
</evidence>
<dbReference type="eggNOG" id="ENOG502QVX4">
    <property type="taxonomic scope" value="Eukaryota"/>
</dbReference>
<dbReference type="InterPro" id="IPR052786">
    <property type="entry name" value="Spore_wall_assembly"/>
</dbReference>
<dbReference type="GO" id="GO:0005619">
    <property type="term" value="C:ascospore wall"/>
    <property type="evidence" value="ECO:0007669"/>
    <property type="project" value="EnsemblFungi"/>
</dbReference>
<dbReference type="KEGG" id="tpf:TPHA_0L00470"/>
<dbReference type="HOGENOM" id="CLU_062645_2_0_1"/>
<feature type="transmembrane region" description="Helical" evidence="5">
    <location>
        <begin position="217"/>
        <end position="241"/>
    </location>
</feature>